<dbReference type="EMBL" id="LMBR01000001">
    <property type="protein sequence ID" value="KUL33238.1"/>
    <property type="molecule type" value="Genomic_DNA"/>
</dbReference>
<dbReference type="Pfam" id="PF16248">
    <property type="entry name" value="DUF4905"/>
    <property type="match status" value="1"/>
</dbReference>
<dbReference type="InterPro" id="IPR032595">
    <property type="entry name" value="DUF4905"/>
</dbReference>
<name>A0A101JUB4_CHLLI</name>
<comment type="caution">
    <text evidence="1">The sequence shown here is derived from an EMBL/GenBank/DDBJ whole genome shotgun (WGS) entry which is preliminary data.</text>
</comment>
<gene>
    <name evidence="1" type="ORF">ASB62_00025</name>
</gene>
<dbReference type="AlphaFoldDB" id="A0A101JUB4"/>
<protein>
    <recommendedName>
        <fullName evidence="3">DUF4905 domain-containing protein</fullName>
    </recommendedName>
</protein>
<reference evidence="1 2" key="1">
    <citation type="submission" date="2015-10" db="EMBL/GenBank/DDBJ databases">
        <title>Draft Genome Sequence of Chlorobium limicola strain Frasassi Growing under Artificial Lighting in the Frasassi Cave System.</title>
        <authorList>
            <person name="Mansor M."/>
            <person name="Macalady J."/>
        </authorList>
    </citation>
    <scope>NUCLEOTIDE SEQUENCE [LARGE SCALE GENOMIC DNA]</scope>
    <source>
        <strain evidence="1 2">Frasassi</strain>
    </source>
</reference>
<proteinExistence type="predicted"/>
<accession>A0A101JUB4</accession>
<organism evidence="1 2">
    <name type="scientific">Chlorobium limicola</name>
    <dbReference type="NCBI Taxonomy" id="1092"/>
    <lineage>
        <taxon>Bacteria</taxon>
        <taxon>Pseudomonadati</taxon>
        <taxon>Chlorobiota</taxon>
        <taxon>Chlorobiia</taxon>
        <taxon>Chlorobiales</taxon>
        <taxon>Chlorobiaceae</taxon>
        <taxon>Chlorobium/Pelodictyon group</taxon>
        <taxon>Chlorobium</taxon>
    </lineage>
</organism>
<evidence type="ECO:0000313" key="2">
    <source>
        <dbReference type="Proteomes" id="UP000053937"/>
    </source>
</evidence>
<evidence type="ECO:0008006" key="3">
    <source>
        <dbReference type="Google" id="ProtNLM"/>
    </source>
</evidence>
<dbReference type="InterPro" id="IPR011047">
    <property type="entry name" value="Quinoprotein_ADH-like_sf"/>
</dbReference>
<dbReference type="SUPFAM" id="SSF50998">
    <property type="entry name" value="Quinoprotein alcohol dehydrogenase-like"/>
    <property type="match status" value="1"/>
</dbReference>
<sequence>MDRMKPECRIRWRYLAGDDAMIWRLMFTRSGALVGQKRCLNQRRSLFFSIDDRSGQILVDDYLLLISEGGALAGEGWFTGIETVSENLVYLHSYQENSPEHRGLWAVDAATGRVVWFRGDIVYCITIEEGFLVYIPSVFAGFPERNYLIVDPLTGREMRRPGNDSGAVNALRLEGLSEEERQEVTLPEFAVEGSFQCRMPRDACAAATELTECLTVDNVTVFADHERHQFSGAWQSTLRIVYEGELLYEDIMAENRDVPAVNSFLLRNRGLYYIKEASELIVVDI</sequence>
<dbReference type="Proteomes" id="UP000053937">
    <property type="component" value="Unassembled WGS sequence"/>
</dbReference>
<evidence type="ECO:0000313" key="1">
    <source>
        <dbReference type="EMBL" id="KUL33238.1"/>
    </source>
</evidence>
<keyword evidence="2" id="KW-1185">Reference proteome</keyword>